<evidence type="ECO:0000313" key="1">
    <source>
        <dbReference type="EMBL" id="BAQ50298.1"/>
    </source>
</evidence>
<reference evidence="1 2" key="1">
    <citation type="journal article" date="2015" name="Genome Announc.">
        <title>Complete Genome Sequence of Methylobacterium aquaticum Strain 22A, Isolated from Racomitrium japonicum Moss.</title>
        <authorList>
            <person name="Tani A."/>
            <person name="Ogura Y."/>
            <person name="Hayashi T."/>
            <person name="Kimbara K."/>
        </authorList>
    </citation>
    <scope>NUCLEOTIDE SEQUENCE [LARGE SCALE GENOMIC DNA]</scope>
    <source>
        <strain evidence="1 2">MA-22A</strain>
        <plasmid evidence="2">Plasmid pMaq22A_3p DNA</plasmid>
    </source>
</reference>
<dbReference type="EMBL" id="AP014707">
    <property type="protein sequence ID" value="BAQ50298.1"/>
    <property type="molecule type" value="Genomic_DNA"/>
</dbReference>
<gene>
    <name evidence="1" type="ORF">Maq22A_3p50235</name>
</gene>
<dbReference type="KEGG" id="maqu:Maq22A_3p50235"/>
<dbReference type="PATRIC" id="fig|270351.10.peg.7483"/>
<reference evidence="2" key="2">
    <citation type="submission" date="2015-01" db="EMBL/GenBank/DDBJ databases">
        <title>Complete genome sequence of Methylobacterium aquaticum strain 22A.</title>
        <authorList>
            <person name="Tani A."/>
            <person name="Ogura Y."/>
            <person name="Hayashi T."/>
        </authorList>
    </citation>
    <scope>NUCLEOTIDE SEQUENCE [LARGE SCALE GENOMIC DNA]</scope>
    <source>
        <strain evidence="2">MA-22A</strain>
        <plasmid evidence="2">Plasmid pMaq22A_3p DNA</plasmid>
    </source>
</reference>
<name>A0A0C6FPU1_9HYPH</name>
<dbReference type="RefSeq" id="WP_060851343.1">
    <property type="nucleotide sequence ID" value="NZ_AP014707.1"/>
</dbReference>
<accession>A0A0C6FPU1</accession>
<dbReference type="OrthoDB" id="9932368at2"/>
<keyword evidence="1" id="KW-0614">Plasmid</keyword>
<protein>
    <submittedName>
        <fullName evidence="1">Uncharacterized protein</fullName>
    </submittedName>
</protein>
<proteinExistence type="predicted"/>
<evidence type="ECO:0000313" key="2">
    <source>
        <dbReference type="Proteomes" id="UP000061432"/>
    </source>
</evidence>
<geneLocation type="plasmid" evidence="2">
    <name>pMaq22A_3p DNA</name>
</geneLocation>
<sequence>MSTPFHTQLHVHGIKNELFNRSMNFRLPNGLTKADVESRLVEPDPTSPVTMKLLSDGAKITAKVARLEVYEDRQMITAQFRFSDLVPILKDDPLAVGDVPVGAGNGFVKKGLATDEAEAFVAEIVTRKGVKYAALVKL</sequence>
<dbReference type="AlphaFoldDB" id="A0A0C6FPU1"/>
<organism evidence="1 2">
    <name type="scientific">Methylobacterium aquaticum</name>
    <dbReference type="NCBI Taxonomy" id="270351"/>
    <lineage>
        <taxon>Bacteria</taxon>
        <taxon>Pseudomonadati</taxon>
        <taxon>Pseudomonadota</taxon>
        <taxon>Alphaproteobacteria</taxon>
        <taxon>Hyphomicrobiales</taxon>
        <taxon>Methylobacteriaceae</taxon>
        <taxon>Methylobacterium</taxon>
    </lineage>
</organism>
<dbReference type="Proteomes" id="UP000061432">
    <property type="component" value="Plasmid pMaq22A_3p"/>
</dbReference>